<evidence type="ECO:0000313" key="4">
    <source>
        <dbReference type="EMBL" id="EEG49901.1"/>
    </source>
</evidence>
<dbReference type="GO" id="GO:0015628">
    <property type="term" value="P:protein secretion by the type II secretion system"/>
    <property type="evidence" value="ECO:0007669"/>
    <property type="project" value="TreeGrafter"/>
</dbReference>
<proteinExistence type="predicted"/>
<dbReference type="Gene3D" id="3.10.560.10">
    <property type="entry name" value="Outer membrane lipoprotein wza domain like"/>
    <property type="match status" value="1"/>
</dbReference>
<dbReference type="GO" id="GO:0006281">
    <property type="term" value="P:DNA repair"/>
    <property type="evidence" value="ECO:0007669"/>
    <property type="project" value="InterPro"/>
</dbReference>
<evidence type="ECO:0000256" key="2">
    <source>
        <dbReference type="SAM" id="Phobius"/>
    </source>
</evidence>
<dbReference type="GO" id="GO:0015627">
    <property type="term" value="C:type II protein secretion system complex"/>
    <property type="evidence" value="ECO:0007669"/>
    <property type="project" value="TreeGrafter"/>
</dbReference>
<dbReference type="InterPro" id="IPR051675">
    <property type="entry name" value="Endo/Exo/Phosphatase_dom_1"/>
</dbReference>
<dbReference type="NCBIfam" id="TIGR00426">
    <property type="entry name" value="competence protein ComEA helix-hairpin-helix repeat region"/>
    <property type="match status" value="1"/>
</dbReference>
<dbReference type="InterPro" id="IPR010994">
    <property type="entry name" value="RuvA_2-like"/>
</dbReference>
<dbReference type="AlphaFoldDB" id="C0CK25"/>
<keyword evidence="5" id="KW-1185">Reference proteome</keyword>
<organism evidence="4 5">
    <name type="scientific">Blautia hydrogenotrophica (strain DSM 10507 / JCM 14656 / S5a33)</name>
    <name type="common">Ruminococcus hydrogenotrophicus</name>
    <dbReference type="NCBI Taxonomy" id="476272"/>
    <lineage>
        <taxon>Bacteria</taxon>
        <taxon>Bacillati</taxon>
        <taxon>Bacillota</taxon>
        <taxon>Clostridia</taxon>
        <taxon>Lachnospirales</taxon>
        <taxon>Lachnospiraceae</taxon>
        <taxon>Blautia</taxon>
    </lineage>
</organism>
<feature type="compositionally biased region" description="Polar residues" evidence="1">
    <location>
        <begin position="158"/>
        <end position="171"/>
    </location>
</feature>
<dbReference type="Pfam" id="PF10531">
    <property type="entry name" value="SLBB"/>
    <property type="match status" value="1"/>
</dbReference>
<keyword evidence="2" id="KW-1133">Transmembrane helix</keyword>
<dbReference type="SMART" id="SM00278">
    <property type="entry name" value="HhH1"/>
    <property type="match status" value="2"/>
</dbReference>
<dbReference type="PANTHER" id="PTHR21180">
    <property type="entry name" value="ENDONUCLEASE/EXONUCLEASE/PHOSPHATASE FAMILY DOMAIN-CONTAINING PROTEIN 1"/>
    <property type="match status" value="1"/>
</dbReference>
<dbReference type="Gene3D" id="1.10.150.280">
    <property type="entry name" value="AF1531-like domain"/>
    <property type="match status" value="1"/>
</dbReference>
<keyword evidence="2" id="KW-0472">Membrane</keyword>
<feature type="domain" description="Helix-hairpin-helix DNA-binding motif class 1" evidence="3">
    <location>
        <begin position="189"/>
        <end position="208"/>
    </location>
</feature>
<dbReference type="InterPro" id="IPR003583">
    <property type="entry name" value="Hlx-hairpin-Hlx_DNA-bd_motif"/>
</dbReference>
<name>C0CK25_BLAHS</name>
<dbReference type="InterPro" id="IPR004509">
    <property type="entry name" value="Competence_ComEA_HhH"/>
</dbReference>
<dbReference type="Proteomes" id="UP000003100">
    <property type="component" value="Unassembled WGS sequence"/>
</dbReference>
<dbReference type="PANTHER" id="PTHR21180:SF32">
    <property type="entry name" value="ENDONUCLEASE_EXONUCLEASE_PHOSPHATASE FAMILY DOMAIN-CONTAINING PROTEIN 1"/>
    <property type="match status" value="1"/>
</dbReference>
<feature type="region of interest" description="Disordered" evidence="1">
    <location>
        <begin position="158"/>
        <end position="181"/>
    </location>
</feature>
<reference evidence="4 5" key="1">
    <citation type="submission" date="2009-01" db="EMBL/GenBank/DDBJ databases">
        <authorList>
            <person name="Fulton L."/>
            <person name="Clifton S."/>
            <person name="Fulton B."/>
            <person name="Xu J."/>
            <person name="Minx P."/>
            <person name="Pepin K.H."/>
            <person name="Johnson M."/>
            <person name="Bhonagiri V."/>
            <person name="Nash W.E."/>
            <person name="Mardis E.R."/>
            <person name="Wilson R.K."/>
        </authorList>
    </citation>
    <scope>NUCLEOTIDE SEQUENCE [LARGE SCALE GENOMIC DNA]</scope>
    <source>
        <strain evidence="5">DSM 10507 / JCM 14656 / S5a33</strain>
    </source>
</reference>
<reference evidence="4 5" key="2">
    <citation type="submission" date="2009-02" db="EMBL/GenBank/DDBJ databases">
        <title>Draft genome sequence of Blautia hydrogenotrophica DSM 10507 (Ruminococcus hydrogenotrophicus DSM 10507).</title>
        <authorList>
            <person name="Sudarsanam P."/>
            <person name="Ley R."/>
            <person name="Guruge J."/>
            <person name="Turnbaugh P.J."/>
            <person name="Mahowald M."/>
            <person name="Liep D."/>
            <person name="Gordon J."/>
        </authorList>
    </citation>
    <scope>NUCLEOTIDE SEQUENCE [LARGE SCALE GENOMIC DNA]</scope>
    <source>
        <strain evidence="5">DSM 10507 / JCM 14656 / S5a33</strain>
    </source>
</reference>
<dbReference type="Pfam" id="PF12836">
    <property type="entry name" value="HHH_3"/>
    <property type="match status" value="1"/>
</dbReference>
<gene>
    <name evidence="4" type="ORF">RUMHYD_01195</name>
</gene>
<dbReference type="SUPFAM" id="SSF47781">
    <property type="entry name" value="RuvA domain 2-like"/>
    <property type="match status" value="1"/>
</dbReference>
<evidence type="ECO:0000256" key="1">
    <source>
        <dbReference type="SAM" id="MobiDB-lite"/>
    </source>
</evidence>
<dbReference type="EMBL" id="ACBZ01000055">
    <property type="protein sequence ID" value="EEG49901.1"/>
    <property type="molecule type" value="Genomic_DNA"/>
</dbReference>
<comment type="caution">
    <text evidence="4">The sequence shown here is derived from an EMBL/GenBank/DDBJ whole genome shotgun (WGS) entry which is preliminary data.</text>
</comment>
<protein>
    <recommendedName>
        <fullName evidence="3">Helix-hairpin-helix DNA-binding motif class 1 domain-containing protein</fullName>
    </recommendedName>
</protein>
<sequence>MKCKFDKIKVVMYTVGDFTLIKCKGVTEMRSKKSLFSYLLYLFVCLTVFSGCGESEEEFLLTEENVAAESEQEEAEEESESKSQDESGIVQNIQICVDLCGAVANPGVYFLEEGSRLYEAVEMAGGYTPEAALGVLNQAQVLTDGQQIRVLTQEELQSQPELVGQTESAGSEQPGESDGKVNINTADAQTLMTLNGIGESRAQAILTYREENGLFQSVEQIKEVSGIGDGIFSRIKDEIVIE</sequence>
<dbReference type="InterPro" id="IPR019554">
    <property type="entry name" value="Soluble_ligand-bd"/>
</dbReference>
<evidence type="ECO:0000259" key="3">
    <source>
        <dbReference type="SMART" id="SM00278"/>
    </source>
</evidence>
<evidence type="ECO:0000313" key="5">
    <source>
        <dbReference type="Proteomes" id="UP000003100"/>
    </source>
</evidence>
<dbReference type="PATRIC" id="fig|476272.21.peg.2542"/>
<keyword evidence="2" id="KW-0812">Transmembrane</keyword>
<dbReference type="GO" id="GO:0003677">
    <property type="term" value="F:DNA binding"/>
    <property type="evidence" value="ECO:0007669"/>
    <property type="project" value="InterPro"/>
</dbReference>
<dbReference type="HOGENOM" id="CLU_052011_1_2_9"/>
<dbReference type="eggNOG" id="COG1555">
    <property type="taxonomic scope" value="Bacteria"/>
</dbReference>
<accession>C0CK25</accession>
<feature type="domain" description="Helix-hairpin-helix DNA-binding motif class 1" evidence="3">
    <location>
        <begin position="219"/>
        <end position="238"/>
    </location>
</feature>
<feature type="transmembrane region" description="Helical" evidence="2">
    <location>
        <begin position="35"/>
        <end position="51"/>
    </location>
</feature>